<evidence type="ECO:0000256" key="1">
    <source>
        <dbReference type="SAM" id="MobiDB-lite"/>
    </source>
</evidence>
<feature type="compositionally biased region" description="Basic and acidic residues" evidence="1">
    <location>
        <begin position="1"/>
        <end position="22"/>
    </location>
</feature>
<dbReference type="Proteomes" id="UP001419268">
    <property type="component" value="Unassembled WGS sequence"/>
</dbReference>
<feature type="compositionally biased region" description="Basic and acidic residues" evidence="1">
    <location>
        <begin position="112"/>
        <end position="127"/>
    </location>
</feature>
<evidence type="ECO:0000313" key="3">
    <source>
        <dbReference type="Proteomes" id="UP001419268"/>
    </source>
</evidence>
<organism evidence="2 3">
    <name type="scientific">Stephania cephalantha</name>
    <dbReference type="NCBI Taxonomy" id="152367"/>
    <lineage>
        <taxon>Eukaryota</taxon>
        <taxon>Viridiplantae</taxon>
        <taxon>Streptophyta</taxon>
        <taxon>Embryophyta</taxon>
        <taxon>Tracheophyta</taxon>
        <taxon>Spermatophyta</taxon>
        <taxon>Magnoliopsida</taxon>
        <taxon>Ranunculales</taxon>
        <taxon>Menispermaceae</taxon>
        <taxon>Menispermoideae</taxon>
        <taxon>Cissampelideae</taxon>
        <taxon>Stephania</taxon>
    </lineage>
</organism>
<sequence>MTREEERRRSGRETTREGERRWAGRKRRSGSGDRRRSAGWAAWLARSDAVEVGMAEGGGRQYAKVAAAEIGPMARWRCRRSDGGDVDTDEGWTRAAVRLRWTPTMGSLWQRGRAEGRTSGSDRHRSAECGTDDSAPVSGQGGAAGETMAARGEQRDGALSIRSDARFRRNRDDAMEVRFIHLIWRDLYDLK</sequence>
<name>A0AAP0JEA3_9MAGN</name>
<reference evidence="2 3" key="1">
    <citation type="submission" date="2024-01" db="EMBL/GenBank/DDBJ databases">
        <title>Genome assemblies of Stephania.</title>
        <authorList>
            <person name="Yang L."/>
        </authorList>
    </citation>
    <scope>NUCLEOTIDE SEQUENCE [LARGE SCALE GENOMIC DNA]</scope>
    <source>
        <strain evidence="2">JXDWG</strain>
        <tissue evidence="2">Leaf</tissue>
    </source>
</reference>
<gene>
    <name evidence="2" type="ORF">Scep_011946</name>
</gene>
<keyword evidence="3" id="KW-1185">Reference proteome</keyword>
<feature type="region of interest" description="Disordered" evidence="1">
    <location>
        <begin position="111"/>
        <end position="159"/>
    </location>
</feature>
<comment type="caution">
    <text evidence="2">The sequence shown here is derived from an EMBL/GenBank/DDBJ whole genome shotgun (WGS) entry which is preliminary data.</text>
</comment>
<protein>
    <submittedName>
        <fullName evidence="2">Uncharacterized protein</fullName>
    </submittedName>
</protein>
<dbReference type="AlphaFoldDB" id="A0AAP0JEA3"/>
<proteinExistence type="predicted"/>
<feature type="region of interest" description="Disordered" evidence="1">
    <location>
        <begin position="1"/>
        <end position="39"/>
    </location>
</feature>
<dbReference type="EMBL" id="JBBNAG010000005">
    <property type="protein sequence ID" value="KAK9132418.1"/>
    <property type="molecule type" value="Genomic_DNA"/>
</dbReference>
<accession>A0AAP0JEA3</accession>
<evidence type="ECO:0000313" key="2">
    <source>
        <dbReference type="EMBL" id="KAK9132418.1"/>
    </source>
</evidence>